<reference evidence="2" key="1">
    <citation type="journal article" date="2010" name="Science">
        <title>Signatures of adaptation to obligate biotrophy in the Hyaloperonospora arabidopsidis genome.</title>
        <authorList>
            <person name="Baxter L."/>
            <person name="Tripathy S."/>
            <person name="Ishaque N."/>
            <person name="Boot N."/>
            <person name="Cabral A."/>
            <person name="Kemen E."/>
            <person name="Thines M."/>
            <person name="Ah-Fong A."/>
            <person name="Anderson R."/>
            <person name="Badejoko W."/>
            <person name="Bittner-Eddy P."/>
            <person name="Boore J.L."/>
            <person name="Chibucos M.C."/>
            <person name="Coates M."/>
            <person name="Dehal P."/>
            <person name="Delehaunty K."/>
            <person name="Dong S."/>
            <person name="Downton P."/>
            <person name="Dumas B."/>
            <person name="Fabro G."/>
            <person name="Fronick C."/>
            <person name="Fuerstenberg S.I."/>
            <person name="Fulton L."/>
            <person name="Gaulin E."/>
            <person name="Govers F."/>
            <person name="Hughes L."/>
            <person name="Humphray S."/>
            <person name="Jiang R.H."/>
            <person name="Judelson H."/>
            <person name="Kamoun S."/>
            <person name="Kyung K."/>
            <person name="Meijer H."/>
            <person name="Minx P."/>
            <person name="Morris P."/>
            <person name="Nelson J."/>
            <person name="Phuntumart V."/>
            <person name="Qutob D."/>
            <person name="Rehmany A."/>
            <person name="Rougon-Cardoso A."/>
            <person name="Ryden P."/>
            <person name="Torto-Alalibo T."/>
            <person name="Studholme D."/>
            <person name="Wang Y."/>
            <person name="Win J."/>
            <person name="Wood J."/>
            <person name="Clifton S.W."/>
            <person name="Rogers J."/>
            <person name="Van den Ackerveken G."/>
            <person name="Jones J.D."/>
            <person name="McDowell J.M."/>
            <person name="Beynon J."/>
            <person name="Tyler B.M."/>
        </authorList>
    </citation>
    <scope>NUCLEOTIDE SEQUENCE [LARGE SCALE GENOMIC DNA]</scope>
    <source>
        <strain evidence="2">Emoy2</strain>
    </source>
</reference>
<proteinExistence type="predicted"/>
<dbReference type="AlphaFoldDB" id="M4BJZ1"/>
<evidence type="ECO:0000313" key="1">
    <source>
        <dbReference type="EnsemblProtists" id="HpaP806723"/>
    </source>
</evidence>
<accession>M4BJZ1</accession>
<dbReference type="Proteomes" id="UP000011713">
    <property type="component" value="Unassembled WGS sequence"/>
</dbReference>
<dbReference type="VEuPathDB" id="FungiDB:HpaG806723"/>
<dbReference type="EMBL" id="JH598337">
    <property type="status" value="NOT_ANNOTATED_CDS"/>
    <property type="molecule type" value="Genomic_DNA"/>
</dbReference>
<dbReference type="HOGENOM" id="CLU_2890588_0_0_1"/>
<organism evidence="1 2">
    <name type="scientific">Hyaloperonospora arabidopsidis (strain Emoy2)</name>
    <name type="common">Downy mildew agent</name>
    <name type="synonym">Peronospora arabidopsidis</name>
    <dbReference type="NCBI Taxonomy" id="559515"/>
    <lineage>
        <taxon>Eukaryota</taxon>
        <taxon>Sar</taxon>
        <taxon>Stramenopiles</taxon>
        <taxon>Oomycota</taxon>
        <taxon>Peronosporomycetes</taxon>
        <taxon>Peronosporales</taxon>
        <taxon>Peronosporaceae</taxon>
        <taxon>Hyaloperonospora</taxon>
    </lineage>
</organism>
<keyword evidence="2" id="KW-1185">Reference proteome</keyword>
<sequence>MDHDEIQCATKPEVFAATKVRHVVNQIMTRTSFGTADIPCDAAGTGMGRKARVTSIEKTVPDF</sequence>
<dbReference type="EnsemblProtists" id="HpaT806723">
    <property type="protein sequence ID" value="HpaP806723"/>
    <property type="gene ID" value="HpaG806723"/>
</dbReference>
<name>M4BJZ1_HYAAE</name>
<protein>
    <submittedName>
        <fullName evidence="1">Uncharacterized protein</fullName>
    </submittedName>
</protein>
<evidence type="ECO:0000313" key="2">
    <source>
        <dbReference type="Proteomes" id="UP000011713"/>
    </source>
</evidence>
<dbReference type="InParanoid" id="M4BJZ1"/>
<reference evidence="1" key="2">
    <citation type="submission" date="2015-06" db="UniProtKB">
        <authorList>
            <consortium name="EnsemblProtists"/>
        </authorList>
    </citation>
    <scope>IDENTIFICATION</scope>
    <source>
        <strain evidence="1">Emoy2</strain>
    </source>
</reference>